<dbReference type="GO" id="GO:0032506">
    <property type="term" value="P:cytokinetic process"/>
    <property type="evidence" value="ECO:0007669"/>
    <property type="project" value="UniProtKB-ARBA"/>
</dbReference>
<dbReference type="EMBL" id="JRES01001119">
    <property type="protein sequence ID" value="KNC25364.1"/>
    <property type="molecule type" value="Genomic_DNA"/>
</dbReference>
<dbReference type="AlphaFoldDB" id="A0A0L0C1S3"/>
<evidence type="ECO:0000256" key="13">
    <source>
        <dbReference type="RuleBase" id="RU367134"/>
    </source>
</evidence>
<feature type="binding site" evidence="10">
    <location>
        <begin position="491"/>
        <end position="492"/>
    </location>
    <ligand>
        <name>ATP</name>
        <dbReference type="ChEBI" id="CHEBI:30616"/>
    </ligand>
</feature>
<keyword evidence="3 13" id="KW-0808">Transferase</keyword>
<evidence type="ECO:0000256" key="8">
    <source>
        <dbReference type="ARBA" id="ARBA00048679"/>
    </source>
</evidence>
<dbReference type="PANTHER" id="PTHR24350">
    <property type="entry name" value="SERINE/THREONINE-PROTEIN KINASE IAL-RELATED"/>
    <property type="match status" value="1"/>
</dbReference>
<keyword evidence="6 10" id="KW-0067">ATP-binding</keyword>
<evidence type="ECO:0000259" key="14">
    <source>
        <dbReference type="PROSITE" id="PS50011"/>
    </source>
</evidence>
<name>A0A0L0C1S3_LUCCU</name>
<dbReference type="GO" id="GO:0030261">
    <property type="term" value="P:chromosome condensation"/>
    <property type="evidence" value="ECO:0007669"/>
    <property type="project" value="UniProtKB-ARBA"/>
</dbReference>
<feature type="active site" description="Proton acceptor" evidence="9">
    <location>
        <position position="487"/>
    </location>
</feature>
<dbReference type="EC" id="2.7.11.1" evidence="13"/>
<proteinExistence type="inferred from homology"/>
<feature type="binding site" evidence="12">
    <location>
        <position position="82"/>
    </location>
    <ligand>
        <name>ATP</name>
        <dbReference type="ChEBI" id="CHEBI:30616"/>
    </ligand>
</feature>
<evidence type="ECO:0000256" key="6">
    <source>
        <dbReference type="ARBA" id="ARBA00022840"/>
    </source>
</evidence>
<dbReference type="FunFam" id="3.30.200.20:FF:000042">
    <property type="entry name" value="Aurora kinase A"/>
    <property type="match status" value="2"/>
</dbReference>
<keyword evidence="4 10" id="KW-0547">Nucleotide-binding</keyword>
<keyword evidence="2 13" id="KW-0723">Serine/threonine-protein kinase</keyword>
<dbReference type="GO" id="GO:0005524">
    <property type="term" value="F:ATP binding"/>
    <property type="evidence" value="ECO:0007669"/>
    <property type="project" value="UniProtKB-UniRule"/>
</dbReference>
<dbReference type="OrthoDB" id="377346at2759"/>
<keyword evidence="16" id="KW-1185">Reference proteome</keyword>
<evidence type="ECO:0000256" key="2">
    <source>
        <dbReference type="ARBA" id="ARBA00022527"/>
    </source>
</evidence>
<dbReference type="InterPro" id="IPR017441">
    <property type="entry name" value="Protein_kinase_ATP_BS"/>
</dbReference>
<dbReference type="InterPro" id="IPR011009">
    <property type="entry name" value="Kinase-like_dom_sf"/>
</dbReference>
<dbReference type="PROSITE" id="PS00107">
    <property type="entry name" value="PROTEIN_KINASE_ATP"/>
    <property type="match status" value="2"/>
</dbReference>
<organism evidence="15 16">
    <name type="scientific">Lucilia cuprina</name>
    <name type="common">Green bottle fly</name>
    <name type="synonym">Australian sheep blowfly</name>
    <dbReference type="NCBI Taxonomy" id="7375"/>
    <lineage>
        <taxon>Eukaryota</taxon>
        <taxon>Metazoa</taxon>
        <taxon>Ecdysozoa</taxon>
        <taxon>Arthropoda</taxon>
        <taxon>Hexapoda</taxon>
        <taxon>Insecta</taxon>
        <taxon>Pterygota</taxon>
        <taxon>Neoptera</taxon>
        <taxon>Endopterygota</taxon>
        <taxon>Diptera</taxon>
        <taxon>Brachycera</taxon>
        <taxon>Muscomorpha</taxon>
        <taxon>Oestroidea</taxon>
        <taxon>Calliphoridae</taxon>
        <taxon>Luciliinae</taxon>
        <taxon>Lucilia</taxon>
    </lineage>
</organism>
<feature type="binding site" evidence="10 12">
    <location>
        <position position="391"/>
    </location>
    <ligand>
        <name>ATP</name>
        <dbReference type="ChEBI" id="CHEBI:30616"/>
    </ligand>
</feature>
<dbReference type="OMA" id="HQAYGQP"/>
<dbReference type="GO" id="GO:0004674">
    <property type="term" value="F:protein serine/threonine kinase activity"/>
    <property type="evidence" value="ECO:0007669"/>
    <property type="project" value="UniProtKB-KW"/>
</dbReference>
<sequence length="633" mass="74229">MDKYRKKPPTRADLPHLMDHVPDEHQEYVKEICMKMMQHQAYGQPYEWSTRDFEMGAPLGRGKFGRVYLARERTSHYMVAMKVLFKAELQKGNVQRQVLKEIEIQSRLKHPHILRLLTWFHDNDRIYLALELASQGELFKILRRAPHRRFDEPRAAKYTYQVADALHYCHLNNVIHRDLKPENILLTASDDVKLADFGWSAHTRQNRKTLCGTLDYLPPEMVDGRHYDDSVDQWCLGILCYEFLIGSPPFESNDTEMTYEKIRRLEVHYPNFLSTGAKDVVSKLLRRAGSSRLTLVDVMQHPWVKYNMEKRNAQLEEMKQNDLPQLMKDVPEEHKEYVTKLCKKMLQHQAYGQPYEWTTADFEMGAHLGRGKFGRVYLARERSTHYMVAMKVLFKEELRKGNVQRQVLREIEIQSRLKHPNILRLLTWFHDKERIYMALELASQGEVYTILRNSPNNRFDEPRAAKYTYQVADALHYCHLNKVIHRDLKPENILLTASDDVKLADFGWSAHAVSNKRKTFCGTLDYIPPEMVDGRTYDDAVDQWCLGILCYEFLVGAAPFESNDTDKTYEKIRRVEVNYPPHLSVGAKDVISKLLRKSSSDRITLVDVMQHSWIKQNMEIRNNQLAIKEAQGK</sequence>
<dbReference type="Pfam" id="PF00069">
    <property type="entry name" value="Pkinase"/>
    <property type="match status" value="2"/>
</dbReference>
<dbReference type="PROSITE" id="PS00108">
    <property type="entry name" value="PROTEIN_KINASE_ST"/>
    <property type="match status" value="2"/>
</dbReference>
<feature type="cross-link" description="Glycyl lysine isopeptide (Lys-Gly) (interchain with G-Cter in SUMO2)" evidence="11">
    <location>
        <position position="489"/>
    </location>
</feature>
<evidence type="ECO:0000313" key="15">
    <source>
        <dbReference type="EMBL" id="KNC25364.1"/>
    </source>
</evidence>
<dbReference type="InterPro" id="IPR030616">
    <property type="entry name" value="Aur-like"/>
</dbReference>
<dbReference type="Gene3D" id="1.10.510.10">
    <property type="entry name" value="Transferase(Phosphotransferase) domain 1"/>
    <property type="match status" value="2"/>
</dbReference>
<dbReference type="SUPFAM" id="SSF56112">
    <property type="entry name" value="Protein kinase-like (PK-like)"/>
    <property type="match status" value="2"/>
</dbReference>
<evidence type="ECO:0000256" key="11">
    <source>
        <dbReference type="PIRSR" id="PIRSR630616-3"/>
    </source>
</evidence>
<accession>A0A0L0C1S3</accession>
<evidence type="ECO:0000256" key="3">
    <source>
        <dbReference type="ARBA" id="ARBA00022679"/>
    </source>
</evidence>
<dbReference type="GO" id="GO:0030496">
    <property type="term" value="C:midbody"/>
    <property type="evidence" value="ECO:0007669"/>
    <property type="project" value="UniProtKB-SubCell"/>
</dbReference>
<dbReference type="FunFam" id="1.10.510.10:FF:000235">
    <property type="entry name" value="Serine/threonine-protein kinase ark1"/>
    <property type="match status" value="2"/>
</dbReference>
<dbReference type="CDD" id="cd14007">
    <property type="entry name" value="STKc_Aurora"/>
    <property type="match status" value="2"/>
</dbReference>
<evidence type="ECO:0000256" key="10">
    <source>
        <dbReference type="PIRSR" id="PIRSR630616-2"/>
    </source>
</evidence>
<feature type="domain" description="Protein kinase" evidence="14">
    <location>
        <begin position="362"/>
        <end position="614"/>
    </location>
</feature>
<dbReference type="InterPro" id="IPR000719">
    <property type="entry name" value="Prot_kinase_dom"/>
</dbReference>
<dbReference type="PROSITE" id="PS50011">
    <property type="entry name" value="PROTEIN_KINASE_DOM"/>
    <property type="match status" value="2"/>
</dbReference>
<feature type="binding site" evidence="10">
    <location>
        <position position="505"/>
    </location>
    <ligand>
        <name>ATP</name>
        <dbReference type="ChEBI" id="CHEBI:30616"/>
    </ligand>
</feature>
<evidence type="ECO:0000256" key="4">
    <source>
        <dbReference type="ARBA" id="ARBA00022741"/>
    </source>
</evidence>
<feature type="binding site" evidence="10">
    <location>
        <begin position="440"/>
        <end position="442"/>
    </location>
    <ligand>
        <name>ATP</name>
        <dbReference type="ChEBI" id="CHEBI:30616"/>
    </ligand>
</feature>
<protein>
    <recommendedName>
        <fullName evidence="13">Aurora kinase</fullName>
        <ecNumber evidence="13">2.7.11.1</ecNumber>
    </recommendedName>
</protein>
<dbReference type="Proteomes" id="UP000037069">
    <property type="component" value="Unassembled WGS sequence"/>
</dbReference>
<evidence type="ECO:0000256" key="9">
    <source>
        <dbReference type="PIRSR" id="PIRSR630616-1"/>
    </source>
</evidence>
<dbReference type="InterPro" id="IPR008271">
    <property type="entry name" value="Ser/Thr_kinase_AS"/>
</dbReference>
<dbReference type="SMART" id="SM00220">
    <property type="entry name" value="S_TKc"/>
    <property type="match status" value="2"/>
</dbReference>
<evidence type="ECO:0000313" key="16">
    <source>
        <dbReference type="Proteomes" id="UP000037069"/>
    </source>
</evidence>
<dbReference type="STRING" id="7375.A0A0L0C1S3"/>
<feature type="domain" description="Protein kinase" evidence="14">
    <location>
        <begin position="53"/>
        <end position="304"/>
    </location>
</feature>
<comment type="subcellular location">
    <subcellularLocation>
        <location evidence="1">Midbody</location>
    </subcellularLocation>
</comment>
<comment type="similarity">
    <text evidence="13">Belongs to the protein kinase superfamily. Ser/Thr protein kinase family. Aurora subfamily.</text>
</comment>
<comment type="catalytic activity">
    <reaction evidence="8 13">
        <text>L-seryl-[protein] + ATP = O-phospho-L-seryl-[protein] + ADP + H(+)</text>
        <dbReference type="Rhea" id="RHEA:17989"/>
        <dbReference type="Rhea" id="RHEA-COMP:9863"/>
        <dbReference type="Rhea" id="RHEA-COMP:11604"/>
        <dbReference type="ChEBI" id="CHEBI:15378"/>
        <dbReference type="ChEBI" id="CHEBI:29999"/>
        <dbReference type="ChEBI" id="CHEBI:30616"/>
        <dbReference type="ChEBI" id="CHEBI:83421"/>
        <dbReference type="ChEBI" id="CHEBI:456216"/>
        <dbReference type="EC" id="2.7.11.1"/>
    </reaction>
</comment>
<dbReference type="GO" id="GO:0006325">
    <property type="term" value="P:chromatin organization"/>
    <property type="evidence" value="ECO:0007669"/>
    <property type="project" value="UniProtKB-ARBA"/>
</dbReference>
<reference evidence="15 16" key="1">
    <citation type="journal article" date="2015" name="Nat. Commun.">
        <title>Lucilia cuprina genome unlocks parasitic fly biology to underpin future interventions.</title>
        <authorList>
            <person name="Anstead C.A."/>
            <person name="Korhonen P.K."/>
            <person name="Young N.D."/>
            <person name="Hall R.S."/>
            <person name="Jex A.R."/>
            <person name="Murali S.C."/>
            <person name="Hughes D.S."/>
            <person name="Lee S.F."/>
            <person name="Perry T."/>
            <person name="Stroehlein A.J."/>
            <person name="Ansell B.R."/>
            <person name="Breugelmans B."/>
            <person name="Hofmann A."/>
            <person name="Qu J."/>
            <person name="Dugan S."/>
            <person name="Lee S.L."/>
            <person name="Chao H."/>
            <person name="Dinh H."/>
            <person name="Han Y."/>
            <person name="Doddapaneni H.V."/>
            <person name="Worley K.C."/>
            <person name="Muzny D.M."/>
            <person name="Ioannidis P."/>
            <person name="Waterhouse R.M."/>
            <person name="Zdobnov E.M."/>
            <person name="James P.J."/>
            <person name="Bagnall N.H."/>
            <person name="Kotze A.C."/>
            <person name="Gibbs R.A."/>
            <person name="Richards S."/>
            <person name="Batterham P."/>
            <person name="Gasser R.B."/>
        </authorList>
    </citation>
    <scope>NUCLEOTIDE SEQUENCE [LARGE SCALE GENOMIC DNA]</scope>
    <source>
        <strain evidence="15 16">LS</strain>
        <tissue evidence="15">Full body</tissue>
    </source>
</reference>
<evidence type="ECO:0000256" key="12">
    <source>
        <dbReference type="PROSITE-ProRule" id="PRU10141"/>
    </source>
</evidence>
<evidence type="ECO:0000256" key="5">
    <source>
        <dbReference type="ARBA" id="ARBA00022777"/>
    </source>
</evidence>
<gene>
    <name evidence="15" type="ORF">FF38_07616</name>
</gene>
<dbReference type="GO" id="GO:0000070">
    <property type="term" value="P:mitotic sister chromatid segregation"/>
    <property type="evidence" value="ECO:0007669"/>
    <property type="project" value="UniProtKB-ARBA"/>
</dbReference>
<comment type="catalytic activity">
    <reaction evidence="7 13">
        <text>L-threonyl-[protein] + ATP = O-phospho-L-threonyl-[protein] + ADP + H(+)</text>
        <dbReference type="Rhea" id="RHEA:46608"/>
        <dbReference type="Rhea" id="RHEA-COMP:11060"/>
        <dbReference type="Rhea" id="RHEA-COMP:11605"/>
        <dbReference type="ChEBI" id="CHEBI:15378"/>
        <dbReference type="ChEBI" id="CHEBI:30013"/>
        <dbReference type="ChEBI" id="CHEBI:30616"/>
        <dbReference type="ChEBI" id="CHEBI:61977"/>
        <dbReference type="ChEBI" id="CHEBI:456216"/>
        <dbReference type="EC" id="2.7.11.1"/>
    </reaction>
</comment>
<evidence type="ECO:0000256" key="1">
    <source>
        <dbReference type="ARBA" id="ARBA00004214"/>
    </source>
</evidence>
<keyword evidence="5 13" id="KW-0418">Kinase</keyword>
<feature type="binding site" evidence="10">
    <location>
        <position position="372"/>
    </location>
    <ligand>
        <name>ATP</name>
        <dbReference type="ChEBI" id="CHEBI:30616"/>
    </ligand>
</feature>
<comment type="caution">
    <text evidence="15">The sequence shown here is derived from an EMBL/GenBank/DDBJ whole genome shotgun (WGS) entry which is preliminary data.</text>
</comment>
<evidence type="ECO:0000256" key="7">
    <source>
        <dbReference type="ARBA" id="ARBA00047899"/>
    </source>
</evidence>